<feature type="domain" description="PRTase-CE" evidence="1">
    <location>
        <begin position="54"/>
        <end position="374"/>
    </location>
</feature>
<proteinExistence type="predicted"/>
<reference evidence="3" key="1">
    <citation type="submission" date="2016-10" db="EMBL/GenBank/DDBJ databases">
        <authorList>
            <person name="Varghese N."/>
            <person name="Submissions S."/>
        </authorList>
    </citation>
    <scope>NUCLEOTIDE SEQUENCE [LARGE SCALE GENOMIC DNA]</scope>
    <source>
        <strain evidence="3">DSM 22951</strain>
    </source>
</reference>
<dbReference type="Pfam" id="PF24390">
    <property type="entry name" value="PRTase-CE"/>
    <property type="match status" value="1"/>
</dbReference>
<dbReference type="OrthoDB" id="8427993at2"/>
<dbReference type="InterPro" id="IPR056920">
    <property type="entry name" value="PRTase-CE"/>
</dbReference>
<name>A0A2Y9BNT3_9MICO</name>
<evidence type="ECO:0000313" key="3">
    <source>
        <dbReference type="Proteomes" id="UP000250028"/>
    </source>
</evidence>
<organism evidence="2 3">
    <name type="scientific">Branchiibius hedensis</name>
    <dbReference type="NCBI Taxonomy" id="672460"/>
    <lineage>
        <taxon>Bacteria</taxon>
        <taxon>Bacillati</taxon>
        <taxon>Actinomycetota</taxon>
        <taxon>Actinomycetes</taxon>
        <taxon>Micrococcales</taxon>
        <taxon>Dermacoccaceae</taxon>
        <taxon>Branchiibius</taxon>
    </lineage>
</organism>
<sequence>MNPDLGLRVLSSVMDWDDDKAHDQFQRLRLMATLKYDGYRDFEAGVRFTESLASWLQQFDSDQREAAYEFIMTRLVYIGPSEMEKLVGQFYANFVHPELLTAVAKQMDTPRHTLLANEEARERIGRLRRRTLFLGLSDGARVDYIRHQNVGLITNEQVVGSTQLDRAKWEDLLDELRGDLKDDDATFRAVYLIDDFAATGTSFFRLADGKAKGKLSKFATSVQEAQDVLEARIFEDDYQVFIHHYVGTAKARKELADRLDAGKGALAKAGLPPNISTTYGLWLPESLPLDADNPADGAFLALANEYYDDSITSRHTAVGGTADMKLGYGGCALPLILDHNTPNNSMPLLWAETAGSAPADGKDAVPAMRPLFRRRQRHI</sequence>
<dbReference type="Proteomes" id="UP000250028">
    <property type="component" value="Unassembled WGS sequence"/>
</dbReference>
<evidence type="ECO:0000259" key="1">
    <source>
        <dbReference type="Pfam" id="PF24390"/>
    </source>
</evidence>
<accession>A0A2Y9BNT3</accession>
<dbReference type="EMBL" id="UESZ01000002">
    <property type="protein sequence ID" value="SSA58971.1"/>
    <property type="molecule type" value="Genomic_DNA"/>
</dbReference>
<keyword evidence="3" id="KW-1185">Reference proteome</keyword>
<dbReference type="RefSeq" id="WP_109689254.1">
    <property type="nucleotide sequence ID" value="NZ_QGDN01000002.1"/>
</dbReference>
<dbReference type="AlphaFoldDB" id="A0A2Y9BNT3"/>
<protein>
    <recommendedName>
        <fullName evidence="1">PRTase-CE domain-containing protein</fullName>
    </recommendedName>
</protein>
<gene>
    <name evidence="2" type="ORF">SAMN04489750_3775</name>
</gene>
<evidence type="ECO:0000313" key="2">
    <source>
        <dbReference type="EMBL" id="SSA58971.1"/>
    </source>
</evidence>